<name>A0A238KMD8_9RHOB</name>
<proteinExistence type="predicted"/>
<dbReference type="AlphaFoldDB" id="A0A238KMD8"/>
<dbReference type="InterPro" id="IPR005184">
    <property type="entry name" value="DUF306_Meta_HslJ"/>
</dbReference>
<evidence type="ECO:0000313" key="3">
    <source>
        <dbReference type="Proteomes" id="UP000220836"/>
    </source>
</evidence>
<protein>
    <submittedName>
        <fullName evidence="2">META domain protein</fullName>
    </submittedName>
</protein>
<dbReference type="Pfam" id="PF03724">
    <property type="entry name" value="META"/>
    <property type="match status" value="1"/>
</dbReference>
<accession>A0A238KMD8</accession>
<dbReference type="Gene3D" id="2.40.128.270">
    <property type="match status" value="1"/>
</dbReference>
<dbReference type="Proteomes" id="UP000220836">
    <property type="component" value="Unassembled WGS sequence"/>
</dbReference>
<dbReference type="PROSITE" id="PS51257">
    <property type="entry name" value="PROKAR_LIPOPROTEIN"/>
    <property type="match status" value="1"/>
</dbReference>
<evidence type="ECO:0000259" key="1">
    <source>
        <dbReference type="Pfam" id="PF03724"/>
    </source>
</evidence>
<evidence type="ECO:0000313" key="2">
    <source>
        <dbReference type="EMBL" id="SMX43850.1"/>
    </source>
</evidence>
<gene>
    <name evidence="2" type="ORF">PEV8663_02765</name>
</gene>
<dbReference type="EMBL" id="FXYH01000009">
    <property type="protein sequence ID" value="SMX43850.1"/>
    <property type="molecule type" value="Genomic_DNA"/>
</dbReference>
<dbReference type="InterPro" id="IPR038670">
    <property type="entry name" value="HslJ-like_sf"/>
</dbReference>
<sequence>MRLAIATSSLLASGCVSLENVNFYGGVGKVWTLSSIDGAPAPAGTDLRIGHLGALSGHSGCNTWQAKDTSVYPWFEVETISTTLTACPEQAAEQEFYEALKAMTIAEVVGETLILSTIEGREMLFKSVSGETSAR</sequence>
<feature type="domain" description="DUF306" evidence="1">
    <location>
        <begin position="28"/>
        <end position="124"/>
    </location>
</feature>
<keyword evidence="3" id="KW-1185">Reference proteome</keyword>
<organism evidence="2 3">
    <name type="scientific">Pelagimonas varians</name>
    <dbReference type="NCBI Taxonomy" id="696760"/>
    <lineage>
        <taxon>Bacteria</taxon>
        <taxon>Pseudomonadati</taxon>
        <taxon>Pseudomonadota</taxon>
        <taxon>Alphaproteobacteria</taxon>
        <taxon>Rhodobacterales</taxon>
        <taxon>Roseobacteraceae</taxon>
        <taxon>Pelagimonas</taxon>
    </lineage>
</organism>
<reference evidence="2 3" key="1">
    <citation type="submission" date="2017-05" db="EMBL/GenBank/DDBJ databases">
        <authorList>
            <person name="Song R."/>
            <person name="Chenine A.L."/>
            <person name="Ruprecht R.M."/>
        </authorList>
    </citation>
    <scope>NUCLEOTIDE SEQUENCE [LARGE SCALE GENOMIC DNA]</scope>
    <source>
        <strain evidence="2 3">CECT 8663</strain>
    </source>
</reference>